<dbReference type="EMBL" id="VSSQ01006513">
    <property type="protein sequence ID" value="MPM32953.1"/>
    <property type="molecule type" value="Genomic_DNA"/>
</dbReference>
<feature type="region of interest" description="Disordered" evidence="2">
    <location>
        <begin position="233"/>
        <end position="269"/>
    </location>
</feature>
<name>A0A644Z2J2_9ZZZZ</name>
<feature type="coiled-coil region" evidence="1">
    <location>
        <begin position="2"/>
        <end position="29"/>
    </location>
</feature>
<feature type="compositionally biased region" description="Basic and acidic residues" evidence="2">
    <location>
        <begin position="243"/>
        <end position="269"/>
    </location>
</feature>
<gene>
    <name evidence="3" type="ORF">SDC9_79520</name>
</gene>
<comment type="caution">
    <text evidence="3">The sequence shown here is derived from an EMBL/GenBank/DDBJ whole genome shotgun (WGS) entry which is preliminary data.</text>
</comment>
<organism evidence="3">
    <name type="scientific">bioreactor metagenome</name>
    <dbReference type="NCBI Taxonomy" id="1076179"/>
    <lineage>
        <taxon>unclassified sequences</taxon>
        <taxon>metagenomes</taxon>
        <taxon>ecological metagenomes</taxon>
    </lineage>
</organism>
<evidence type="ECO:0000313" key="3">
    <source>
        <dbReference type="EMBL" id="MPM32953.1"/>
    </source>
</evidence>
<evidence type="ECO:0000256" key="1">
    <source>
        <dbReference type="SAM" id="Coils"/>
    </source>
</evidence>
<accession>A0A644Z2J2</accession>
<evidence type="ECO:0000256" key="2">
    <source>
        <dbReference type="SAM" id="MobiDB-lite"/>
    </source>
</evidence>
<dbReference type="AlphaFoldDB" id="A0A644Z2J2"/>
<keyword evidence="1" id="KW-0175">Coiled coil</keyword>
<reference evidence="3" key="1">
    <citation type="submission" date="2019-08" db="EMBL/GenBank/DDBJ databases">
        <authorList>
            <person name="Kucharzyk K."/>
            <person name="Murdoch R.W."/>
            <person name="Higgins S."/>
            <person name="Loffler F."/>
        </authorList>
    </citation>
    <scope>NUCLEOTIDE SEQUENCE</scope>
</reference>
<sequence length="269" mass="29831">MKAELMEKLHALKVKNRETQEKVNAIKQDRLLSEEGKAAALAPLAGSTKEAIKETRNKLAYMRGSAIGDVGAAIASRRDRPDTGNYAKSAYHFQRLQALPQDMRGFNRAWETFKSAADMGDVDILRASIDAMETRWPEYAEQSGPIIEKVKNALLPEGDTAVINAKARTKALLEMVSFAEAAAEHASLHPDDPKIIDDILSRALVKLSEFQFEEPQEKELEPLHRALLKIDVPPSSSGWLKRNSPDDFKDPKEVAEERAAVDEGIRATS</sequence>
<proteinExistence type="predicted"/>
<protein>
    <submittedName>
        <fullName evidence="3">Uncharacterized protein</fullName>
    </submittedName>
</protein>